<organism evidence="2 3">
    <name type="scientific">Streptomyces albus</name>
    <dbReference type="NCBI Taxonomy" id="1888"/>
    <lineage>
        <taxon>Bacteria</taxon>
        <taxon>Bacillati</taxon>
        <taxon>Actinomycetota</taxon>
        <taxon>Actinomycetes</taxon>
        <taxon>Kitasatosporales</taxon>
        <taxon>Streptomycetaceae</taxon>
        <taxon>Streptomyces</taxon>
    </lineage>
</organism>
<evidence type="ECO:0000313" key="3">
    <source>
        <dbReference type="Proteomes" id="UP000298111"/>
    </source>
</evidence>
<accession>A0A8H1QUW9</accession>
<evidence type="ECO:0000313" key="2">
    <source>
        <dbReference type="EMBL" id="TGG87104.1"/>
    </source>
</evidence>
<proteinExistence type="predicted"/>
<sequence>MPLPSSASQRNRYATKSLCCPWRGAGRPAEGVGGAGEAGSAGKEAVGRGRAGLPPSPTRPPEGRLRTQRAPSAQRVRPRRRLGRAVRTEAVIATRP</sequence>
<dbReference type="AlphaFoldDB" id="A0A8H1QUW9"/>
<gene>
    <name evidence="2" type="ORF">D8771_04975</name>
</gene>
<feature type="compositionally biased region" description="Polar residues" evidence="1">
    <location>
        <begin position="1"/>
        <end position="14"/>
    </location>
</feature>
<comment type="caution">
    <text evidence="2">The sequence shown here is derived from an EMBL/GenBank/DDBJ whole genome shotgun (WGS) entry which is preliminary data.</text>
</comment>
<dbReference type="EMBL" id="RCIY01000029">
    <property type="protein sequence ID" value="TGG87104.1"/>
    <property type="molecule type" value="Genomic_DNA"/>
</dbReference>
<dbReference type="Proteomes" id="UP000298111">
    <property type="component" value="Unassembled WGS sequence"/>
</dbReference>
<reference evidence="2 3" key="1">
    <citation type="submission" date="2018-10" db="EMBL/GenBank/DDBJ databases">
        <title>Isolation of pseudouridimycin from Streptomyces albus DSM 40763.</title>
        <authorList>
            <person name="Rosenqvist P."/>
            <person name="Metsae-Ketelae M."/>
            <person name="Virta P."/>
        </authorList>
    </citation>
    <scope>NUCLEOTIDE SEQUENCE [LARGE SCALE GENOMIC DNA]</scope>
    <source>
        <strain evidence="2 3">DSM 40763</strain>
    </source>
</reference>
<evidence type="ECO:0000256" key="1">
    <source>
        <dbReference type="SAM" id="MobiDB-lite"/>
    </source>
</evidence>
<name>A0A8H1QUW9_9ACTN</name>
<feature type="region of interest" description="Disordered" evidence="1">
    <location>
        <begin position="1"/>
        <end position="96"/>
    </location>
</feature>
<protein>
    <submittedName>
        <fullName evidence="2">Uncharacterized protein</fullName>
    </submittedName>
</protein>